<dbReference type="KEGG" id="mgy:MGMSRv2__1906"/>
<dbReference type="AlphaFoldDB" id="V6F488"/>
<dbReference type="Proteomes" id="UP000018922">
    <property type="component" value="Chromosome I"/>
</dbReference>
<evidence type="ECO:0000313" key="1">
    <source>
        <dbReference type="EMBL" id="CDK99121.1"/>
    </source>
</evidence>
<dbReference type="HOGENOM" id="CLU_1684478_0_0_5"/>
<reference evidence="1 2" key="1">
    <citation type="journal article" date="2014" name="Genome Announc.">
        <title>Complete genome sequence of Magnetospirillum gryphiswaldense MSR-1.</title>
        <authorList>
            <person name="Wang X."/>
            <person name="Wang Q."/>
            <person name="Zhang W."/>
            <person name="Wang Y."/>
            <person name="Li L."/>
            <person name="Wen T."/>
            <person name="Zhang T."/>
            <person name="Zhang Y."/>
            <person name="Xu J."/>
            <person name="Hu J."/>
            <person name="Li S."/>
            <person name="Liu L."/>
            <person name="Liu J."/>
            <person name="Jiang W."/>
            <person name="Tian J."/>
            <person name="Li Y."/>
            <person name="Schuler D."/>
            <person name="Wang L."/>
            <person name="Li J."/>
        </authorList>
    </citation>
    <scope>NUCLEOTIDE SEQUENCE [LARGE SCALE GENOMIC DNA]</scope>
    <source>
        <strain evidence="2">DSM 6361 / JCM 21280 / NBRC 15271 / MSR-1</strain>
    </source>
</reference>
<evidence type="ECO:0000313" key="2">
    <source>
        <dbReference type="Proteomes" id="UP000018922"/>
    </source>
</evidence>
<organism evidence="1 2">
    <name type="scientific">Magnetospirillum gryphiswaldense (strain DSM 6361 / JCM 21280 / NBRC 15271 / MSR-1)</name>
    <dbReference type="NCBI Taxonomy" id="431944"/>
    <lineage>
        <taxon>Bacteria</taxon>
        <taxon>Pseudomonadati</taxon>
        <taxon>Pseudomonadota</taxon>
        <taxon>Alphaproteobacteria</taxon>
        <taxon>Rhodospirillales</taxon>
        <taxon>Rhodospirillaceae</taxon>
        <taxon>Magnetospirillum</taxon>
    </lineage>
</organism>
<dbReference type="eggNOG" id="COG1100">
    <property type="taxonomic scope" value="Bacteria"/>
</dbReference>
<dbReference type="EMBL" id="HG794546">
    <property type="protein sequence ID" value="CDK99121.1"/>
    <property type="molecule type" value="Genomic_DNA"/>
</dbReference>
<proteinExistence type="predicted"/>
<sequence length="156" mass="17145">MIAAANTMPVVGEGALLGWLDSAAPGELIAYHEGHLVCDRTFGVSQLPDPVREEVNRVALCARKHLQHAPGKTVIFVGVLEKVTDEFNAITWQPQMEGSKAGRELPGIVDQVISMHLFSADPEGNWLLDEKATERRLVRRLDRRRRPLVGGQMAGS</sequence>
<gene>
    <name evidence="1" type="ordered locus">MGMSRv2__1906</name>
</gene>
<name>V6F488_MAGGM</name>
<keyword evidence="2" id="KW-1185">Reference proteome</keyword>
<dbReference type="Pfam" id="PF13479">
    <property type="entry name" value="AAA_24"/>
    <property type="match status" value="1"/>
</dbReference>
<accession>V6F488</accession>
<dbReference type="STRING" id="1430440.MGMSRv2__1906"/>
<protein>
    <submittedName>
        <fullName evidence="1">Uncharacterized protein</fullName>
    </submittedName>
</protein>